<reference evidence="2" key="1">
    <citation type="submission" date="2022-07" db="EMBL/GenBank/DDBJ databases">
        <authorList>
            <person name="Macas J."/>
            <person name="Novak P."/>
            <person name="Neumann P."/>
        </authorList>
    </citation>
    <scope>NUCLEOTIDE SEQUENCE</scope>
</reference>
<evidence type="ECO:0000256" key="1">
    <source>
        <dbReference type="SAM" id="MobiDB-lite"/>
    </source>
</evidence>
<sequence>MQPPPPTCFITVPWLGQGLGSGVCSHRRSSSENRINSGVSDGNFFESLDDDDSLYKEDHSGIFHNAANDYSDSETDQQDDLNGGEQVVVSSDSQGSSSKSLKYLDLEGTCLG</sequence>
<feature type="compositionally biased region" description="Low complexity" evidence="1">
    <location>
        <begin position="87"/>
        <end position="100"/>
    </location>
</feature>
<comment type="caution">
    <text evidence="2">The sequence shown here is derived from an EMBL/GenBank/DDBJ whole genome shotgun (WGS) entry which is preliminary data.</text>
</comment>
<dbReference type="AlphaFoldDB" id="A0A9P1EHK7"/>
<organism evidence="2 3">
    <name type="scientific">Cuscuta europaea</name>
    <name type="common">European dodder</name>
    <dbReference type="NCBI Taxonomy" id="41803"/>
    <lineage>
        <taxon>Eukaryota</taxon>
        <taxon>Viridiplantae</taxon>
        <taxon>Streptophyta</taxon>
        <taxon>Embryophyta</taxon>
        <taxon>Tracheophyta</taxon>
        <taxon>Spermatophyta</taxon>
        <taxon>Magnoliopsida</taxon>
        <taxon>eudicotyledons</taxon>
        <taxon>Gunneridae</taxon>
        <taxon>Pentapetalae</taxon>
        <taxon>asterids</taxon>
        <taxon>lamiids</taxon>
        <taxon>Solanales</taxon>
        <taxon>Convolvulaceae</taxon>
        <taxon>Cuscuteae</taxon>
        <taxon>Cuscuta</taxon>
        <taxon>Cuscuta subgen. Cuscuta</taxon>
    </lineage>
</organism>
<proteinExistence type="predicted"/>
<name>A0A9P1EHK7_CUSEU</name>
<keyword evidence="3" id="KW-1185">Reference proteome</keyword>
<dbReference type="EMBL" id="CAMAPE010000046">
    <property type="protein sequence ID" value="CAH9104643.1"/>
    <property type="molecule type" value="Genomic_DNA"/>
</dbReference>
<accession>A0A9P1EHK7</accession>
<evidence type="ECO:0000313" key="3">
    <source>
        <dbReference type="Proteomes" id="UP001152484"/>
    </source>
</evidence>
<dbReference type="Proteomes" id="UP001152484">
    <property type="component" value="Unassembled WGS sequence"/>
</dbReference>
<evidence type="ECO:0000313" key="2">
    <source>
        <dbReference type="EMBL" id="CAH9104643.1"/>
    </source>
</evidence>
<protein>
    <submittedName>
        <fullName evidence="2">Uncharacterized protein</fullName>
    </submittedName>
</protein>
<feature type="region of interest" description="Disordered" evidence="1">
    <location>
        <begin position="23"/>
        <end position="43"/>
    </location>
</feature>
<feature type="region of interest" description="Disordered" evidence="1">
    <location>
        <begin position="65"/>
        <end position="100"/>
    </location>
</feature>
<gene>
    <name evidence="2" type="ORF">CEURO_LOCUS16634</name>
</gene>